<dbReference type="RefSeq" id="WP_087139098.1">
    <property type="nucleotide sequence ID" value="NZ_FUIE01000015.1"/>
</dbReference>
<protein>
    <recommendedName>
        <fullName evidence="3">Phage protein</fullName>
    </recommendedName>
</protein>
<gene>
    <name evidence="1" type="ORF">FM111_02110</name>
</gene>
<dbReference type="OrthoDB" id="6892771at2"/>
<dbReference type="EMBL" id="FUIE01000015">
    <property type="protein sequence ID" value="SJM49885.1"/>
    <property type="molecule type" value="Genomic_DNA"/>
</dbReference>
<name>A0A1R4F1X9_BREDI</name>
<proteinExistence type="predicted"/>
<dbReference type="Proteomes" id="UP000195766">
    <property type="component" value="Unassembled WGS sequence"/>
</dbReference>
<evidence type="ECO:0000313" key="2">
    <source>
        <dbReference type="Proteomes" id="UP000195766"/>
    </source>
</evidence>
<dbReference type="AlphaFoldDB" id="A0A1R4F1X9"/>
<reference evidence="1 2" key="1">
    <citation type="submission" date="2017-02" db="EMBL/GenBank/DDBJ databases">
        <authorList>
            <person name="Peterson S.W."/>
        </authorList>
    </citation>
    <scope>NUCLEOTIDE SEQUENCE [LARGE SCALE GENOMIC DNA]</scope>
    <source>
        <strain evidence="1 2">3F5N</strain>
    </source>
</reference>
<evidence type="ECO:0000313" key="1">
    <source>
        <dbReference type="EMBL" id="SJM49885.1"/>
    </source>
</evidence>
<sequence length="218" mass="24148">MIAALYVETNGAYYGLDGVDPWDEARDARLYDGPRPVVAHPPCQRWGKMWFGQPLTVKKTGHRKTKGADAGCFAAALTAVRNFGGVLEHPWGSQAWAWFGLTVPDRRGGWVRADQFGGWTCCVEQGRYGHYARKPTLLYAVGCDLPDLDWGHSPMNLDPAVVERMVLERAKRLGEVGARGGGTDSTPRIHTPEPFRDLLIGMARSVRRDELPLFRSAA</sequence>
<organism evidence="1 2">
    <name type="scientific">Brevundimonas diminuta 3F5N</name>
    <dbReference type="NCBI Taxonomy" id="1255603"/>
    <lineage>
        <taxon>Bacteria</taxon>
        <taxon>Pseudomonadati</taxon>
        <taxon>Pseudomonadota</taxon>
        <taxon>Alphaproteobacteria</taxon>
        <taxon>Caulobacterales</taxon>
        <taxon>Caulobacteraceae</taxon>
        <taxon>Brevundimonas</taxon>
    </lineage>
</organism>
<accession>A0A1R4F1X9</accession>
<evidence type="ECO:0008006" key="3">
    <source>
        <dbReference type="Google" id="ProtNLM"/>
    </source>
</evidence>